<evidence type="ECO:0000313" key="2">
    <source>
        <dbReference type="Proteomes" id="UP000316770"/>
    </source>
</evidence>
<proteinExistence type="predicted"/>
<sequence length="205" mass="22884" precursor="true">MSRIPTCPRRQKKELEYQRYFPVQLPSPHGWMLRLINAPPSVRSPDERPKTLSKLNALANTDTDTHIAASNGRHCLTSAAAGPPLTSRLRAAIRPLSIPRRWTHTPMLPSNACLRFPCTAHLKATTRPHRLLLIFAAEIDDTLCHLQPHVARGHYASHSLPTRFAVPSGVAAKRLLFRNESFAIPRIVGVFADESNAHRSFDPST</sequence>
<reference evidence="1 2" key="1">
    <citation type="submission" date="2019-02" db="EMBL/GenBank/DDBJ databases">
        <title>Deep-cultivation of Planctomycetes and their phenomic and genomic characterization uncovers novel biology.</title>
        <authorList>
            <person name="Wiegand S."/>
            <person name="Jogler M."/>
            <person name="Boedeker C."/>
            <person name="Pinto D."/>
            <person name="Vollmers J."/>
            <person name="Rivas-Marin E."/>
            <person name="Kohn T."/>
            <person name="Peeters S.H."/>
            <person name="Heuer A."/>
            <person name="Rast P."/>
            <person name="Oberbeckmann S."/>
            <person name="Bunk B."/>
            <person name="Jeske O."/>
            <person name="Meyerdierks A."/>
            <person name="Storesund J.E."/>
            <person name="Kallscheuer N."/>
            <person name="Luecker S."/>
            <person name="Lage O.M."/>
            <person name="Pohl T."/>
            <person name="Merkel B.J."/>
            <person name="Hornburger P."/>
            <person name="Mueller R.-W."/>
            <person name="Bruemmer F."/>
            <person name="Labrenz M."/>
            <person name="Spormann A.M."/>
            <person name="Op den Camp H."/>
            <person name="Overmann J."/>
            <person name="Amann R."/>
            <person name="Jetten M.S.M."/>
            <person name="Mascher T."/>
            <person name="Medema M.H."/>
            <person name="Devos D.P."/>
            <person name="Kaster A.-K."/>
            <person name="Ovreas L."/>
            <person name="Rohde M."/>
            <person name="Galperin M.Y."/>
            <person name="Jogler C."/>
        </authorList>
    </citation>
    <scope>NUCLEOTIDE SEQUENCE [LARGE SCALE GENOMIC DNA]</scope>
    <source>
        <strain evidence="1 2">Mal33</strain>
    </source>
</reference>
<protein>
    <submittedName>
        <fullName evidence="1">Uncharacterized protein</fullName>
    </submittedName>
</protein>
<keyword evidence="2" id="KW-1185">Reference proteome</keyword>
<gene>
    <name evidence="1" type="ORF">Mal33_43270</name>
</gene>
<name>A0A518IZ03_9BACT</name>
<evidence type="ECO:0000313" key="1">
    <source>
        <dbReference type="EMBL" id="QDV58309.1"/>
    </source>
</evidence>
<dbReference type="Proteomes" id="UP000316770">
    <property type="component" value="Chromosome"/>
</dbReference>
<accession>A0A518IZ03</accession>
<dbReference type="EMBL" id="CP036318">
    <property type="protein sequence ID" value="QDV58309.1"/>
    <property type="molecule type" value="Genomic_DNA"/>
</dbReference>
<organism evidence="1 2">
    <name type="scientific">Rosistilla oblonga</name>
    <dbReference type="NCBI Taxonomy" id="2527990"/>
    <lineage>
        <taxon>Bacteria</taxon>
        <taxon>Pseudomonadati</taxon>
        <taxon>Planctomycetota</taxon>
        <taxon>Planctomycetia</taxon>
        <taxon>Pirellulales</taxon>
        <taxon>Pirellulaceae</taxon>
        <taxon>Rosistilla</taxon>
    </lineage>
</organism>
<dbReference type="AlphaFoldDB" id="A0A518IZ03"/>